<accession>M0N5X6</accession>
<reference evidence="1 2" key="1">
    <citation type="journal article" date="2014" name="PLoS Genet.">
        <title>Phylogenetically driven sequencing of extremely halophilic archaea reveals strategies for static and dynamic osmo-response.</title>
        <authorList>
            <person name="Becker E.A."/>
            <person name="Seitzer P.M."/>
            <person name="Tritt A."/>
            <person name="Larsen D."/>
            <person name="Krusor M."/>
            <person name="Yao A.I."/>
            <person name="Wu D."/>
            <person name="Madern D."/>
            <person name="Eisen J.A."/>
            <person name="Darling A.E."/>
            <person name="Facciotti M.T."/>
        </authorList>
    </citation>
    <scope>NUCLEOTIDE SEQUENCE [LARGE SCALE GENOMIC DNA]</scope>
    <source>
        <strain evidence="1 2">DSM 1307</strain>
    </source>
</reference>
<comment type="caution">
    <text evidence="1">The sequence shown here is derived from an EMBL/GenBank/DDBJ whole genome shotgun (WGS) entry which is preliminary data.</text>
</comment>
<sequence length="230" mass="26036">MGEEMESYWEEDLSTTVDGVEVARFVTNFQYEAPLIDTGFIEYHDLIEHEKRRFETIDSDEVVATYDTNRWETTVGLSGDESGHTIRCLRVQAPFLKEYLEERQCALVLGYIQRRSVNPGGIGTLPDDEREFSVDRGTATLQLLPANMPMAGDSTRLYWTCPIRPDDIPESRTDRLASNRNLTFRTRDGVTVTKEGLDGGEAAAELGLDRPATGPDDYDYLHFERPCLIA</sequence>
<evidence type="ECO:0000313" key="2">
    <source>
        <dbReference type="Proteomes" id="UP000011568"/>
    </source>
</evidence>
<dbReference type="eggNOG" id="ENOG502N5RE">
    <property type="taxonomic scope" value="Archaea"/>
</dbReference>
<name>M0N5X6_HALMO</name>
<proteinExistence type="predicted"/>
<evidence type="ECO:0000313" key="1">
    <source>
        <dbReference type="EMBL" id="EMA52080.1"/>
    </source>
</evidence>
<dbReference type="EMBL" id="AOMC01000005">
    <property type="protein sequence ID" value="EMA52080.1"/>
    <property type="molecule type" value="Genomic_DNA"/>
</dbReference>
<dbReference type="AlphaFoldDB" id="M0N5X6"/>
<organism evidence="1 2">
    <name type="scientific">Halococcus morrhuae DSM 1307</name>
    <dbReference type="NCBI Taxonomy" id="931277"/>
    <lineage>
        <taxon>Archaea</taxon>
        <taxon>Methanobacteriati</taxon>
        <taxon>Methanobacteriota</taxon>
        <taxon>Stenosarchaea group</taxon>
        <taxon>Halobacteria</taxon>
        <taxon>Halobacteriales</taxon>
        <taxon>Halococcaceae</taxon>
        <taxon>Halococcus</taxon>
    </lineage>
</organism>
<protein>
    <submittedName>
        <fullName evidence="1">Uncharacterized protein</fullName>
    </submittedName>
</protein>
<keyword evidence="2" id="KW-1185">Reference proteome</keyword>
<dbReference type="Proteomes" id="UP000011568">
    <property type="component" value="Unassembled WGS sequence"/>
</dbReference>
<gene>
    <name evidence="1" type="ORF">C448_00145</name>
</gene>